<dbReference type="GeneID" id="18254972"/>
<dbReference type="InterPro" id="IPR019826">
    <property type="entry name" value="Carboxylesterase_B_AS"/>
</dbReference>
<evidence type="ECO:0000256" key="4">
    <source>
        <dbReference type="SAM" id="MobiDB-lite"/>
    </source>
</evidence>
<dbReference type="OMA" id="WTPCIDG"/>
<feature type="compositionally biased region" description="Basic and acidic residues" evidence="4">
    <location>
        <begin position="64"/>
        <end position="83"/>
    </location>
</feature>
<dbReference type="EC" id="3.1.1.-" evidence="3"/>
<organism evidence="8">
    <name type="scientific">Chaetomium thermophilum (strain DSM 1495 / CBS 144.50 / IMI 039719)</name>
    <name type="common">Thermochaetoides thermophila</name>
    <dbReference type="NCBI Taxonomy" id="759272"/>
    <lineage>
        <taxon>Eukaryota</taxon>
        <taxon>Fungi</taxon>
        <taxon>Dikarya</taxon>
        <taxon>Ascomycota</taxon>
        <taxon>Pezizomycotina</taxon>
        <taxon>Sordariomycetes</taxon>
        <taxon>Sordariomycetidae</taxon>
        <taxon>Sordariales</taxon>
        <taxon>Chaetomiaceae</taxon>
        <taxon>Thermochaetoides</taxon>
    </lineage>
</organism>
<dbReference type="EMBL" id="GL988037">
    <property type="protein sequence ID" value="EGS23267.1"/>
    <property type="molecule type" value="Genomic_DNA"/>
</dbReference>
<dbReference type="STRING" id="759272.G0S0A6"/>
<dbReference type="HOGENOM" id="CLU_006586_10_7_1"/>
<keyword evidence="8" id="KW-1185">Reference proteome</keyword>
<feature type="region of interest" description="Disordered" evidence="4">
    <location>
        <begin position="34"/>
        <end position="83"/>
    </location>
</feature>
<dbReference type="PROSITE" id="PS00941">
    <property type="entry name" value="CARBOXYLESTERASE_B_2"/>
    <property type="match status" value="1"/>
</dbReference>
<feature type="transmembrane region" description="Helical" evidence="5">
    <location>
        <begin position="119"/>
        <end position="144"/>
    </location>
</feature>
<dbReference type="PROSITE" id="PS00122">
    <property type="entry name" value="CARBOXYLESTERASE_B_1"/>
    <property type="match status" value="1"/>
</dbReference>
<evidence type="ECO:0000256" key="1">
    <source>
        <dbReference type="ARBA" id="ARBA00005964"/>
    </source>
</evidence>
<gene>
    <name evidence="7" type="ORF">CTHT_0009340</name>
</gene>
<keyword evidence="5" id="KW-0812">Transmembrane</keyword>
<comment type="similarity">
    <text evidence="1 3">Belongs to the type-B carboxylesterase/lipase family.</text>
</comment>
<dbReference type="AlphaFoldDB" id="G0S0A6"/>
<keyword evidence="2 3" id="KW-0378">Hydrolase</keyword>
<dbReference type="RefSeq" id="XP_006691458.1">
    <property type="nucleotide sequence ID" value="XM_006691395.1"/>
</dbReference>
<keyword evidence="5" id="KW-1133">Transmembrane helix</keyword>
<protein>
    <recommendedName>
        <fullName evidence="3">Carboxylic ester hydrolase</fullName>
        <ecNumber evidence="3">3.1.1.-</ecNumber>
    </recommendedName>
</protein>
<dbReference type="InterPro" id="IPR050654">
    <property type="entry name" value="AChE-related_enzymes"/>
</dbReference>
<accession>G0S0A6</accession>
<dbReference type="InterPro" id="IPR002018">
    <property type="entry name" value="CarbesteraseB"/>
</dbReference>
<dbReference type="Pfam" id="PF00135">
    <property type="entry name" value="COesterase"/>
    <property type="match status" value="1"/>
</dbReference>
<evidence type="ECO:0000256" key="2">
    <source>
        <dbReference type="ARBA" id="ARBA00022801"/>
    </source>
</evidence>
<feature type="domain" description="Carboxylesterase type B" evidence="6">
    <location>
        <begin position="161"/>
        <end position="645"/>
    </location>
</feature>
<evidence type="ECO:0000313" key="7">
    <source>
        <dbReference type="EMBL" id="EGS23267.1"/>
    </source>
</evidence>
<name>G0S0A6_CHATD</name>
<dbReference type="ESTHER" id="chatd-g0s0a6">
    <property type="family name" value="Fungal_carboxylesterase_lipase"/>
</dbReference>
<dbReference type="Gene3D" id="3.40.50.1820">
    <property type="entry name" value="alpha/beta hydrolase"/>
    <property type="match status" value="1"/>
</dbReference>
<feature type="compositionally biased region" description="Basic and acidic residues" evidence="4">
    <location>
        <begin position="39"/>
        <end position="57"/>
    </location>
</feature>
<evidence type="ECO:0000256" key="3">
    <source>
        <dbReference type="RuleBase" id="RU361235"/>
    </source>
</evidence>
<dbReference type="GO" id="GO:0052689">
    <property type="term" value="F:carboxylic ester hydrolase activity"/>
    <property type="evidence" value="ECO:0007669"/>
    <property type="project" value="TreeGrafter"/>
</dbReference>
<dbReference type="Proteomes" id="UP000008066">
    <property type="component" value="Unassembled WGS sequence"/>
</dbReference>
<dbReference type="PANTHER" id="PTHR43918">
    <property type="entry name" value="ACETYLCHOLINESTERASE"/>
    <property type="match status" value="1"/>
</dbReference>
<dbReference type="InterPro" id="IPR019819">
    <property type="entry name" value="Carboxylesterase_B_CS"/>
</dbReference>
<dbReference type="InterPro" id="IPR029058">
    <property type="entry name" value="AB_hydrolase_fold"/>
</dbReference>
<dbReference type="KEGG" id="cthr:CTHT_0009340"/>
<dbReference type="eggNOG" id="KOG4389">
    <property type="taxonomic scope" value="Eukaryota"/>
</dbReference>
<reference evidence="7 8" key="1">
    <citation type="journal article" date="2011" name="Cell">
        <title>Insight into structure and assembly of the nuclear pore complex by utilizing the genome of a eukaryotic thermophile.</title>
        <authorList>
            <person name="Amlacher S."/>
            <person name="Sarges P."/>
            <person name="Flemming D."/>
            <person name="van Noort V."/>
            <person name="Kunze R."/>
            <person name="Devos D.P."/>
            <person name="Arumugam M."/>
            <person name="Bork P."/>
            <person name="Hurt E."/>
        </authorList>
    </citation>
    <scope>NUCLEOTIDE SEQUENCE [LARGE SCALE GENOMIC DNA]</scope>
    <source>
        <strain evidence="8">DSM 1495 / CBS 144.50 / IMI 039719</strain>
    </source>
</reference>
<evidence type="ECO:0000256" key="5">
    <source>
        <dbReference type="SAM" id="Phobius"/>
    </source>
</evidence>
<dbReference type="SUPFAM" id="SSF53474">
    <property type="entry name" value="alpha/beta-Hydrolases"/>
    <property type="match status" value="1"/>
</dbReference>
<evidence type="ECO:0000313" key="8">
    <source>
        <dbReference type="Proteomes" id="UP000008066"/>
    </source>
</evidence>
<dbReference type="PANTHER" id="PTHR43918:SF4">
    <property type="entry name" value="CARBOXYLIC ESTER HYDROLASE"/>
    <property type="match status" value="1"/>
</dbReference>
<proteinExistence type="inferred from homology"/>
<sequence>MNQFVGQQQVEAEGEAFHTGSPFGCSVVWNRTNGSCKQEGNEEQRVIGNEEEHRRSDLQYGPEDSMKEKTKGEMEDDDLKTPKRRGEEVSWIQKVCWHQQKIWPFQRTTSASADGARAVLIMFLVLIVALAIQFGVWVLVFAPFTASSGWKKPAVVGSAIIDLNYTTYEGLRLSNGVNAFLGMRYAAPPLGNLRWRAPVEPERVTGRVVPASKFPPICLGIGAGYPHPGQDEDCLFVNVWMPANATRSSKLPVWVFIQGGGYVTNSNANWDGAEVVEKSKHSIVMVNFNYRVGLWGFLASERVRADGDLNVGLLDQRMLLKWVRTYINEFGGDPNHVVIHGASAGAGSVAMHLVAYGGRDDALFIGGMAESLFFPSQPFVSELEYQFDRLVSQTGCAHEPPDHQMACLRGKDVAILQAANVAQPFPGRSQPPMPLFYWTPCVDGDFLQDLPYRMFAKGQFIRVPMVFGTSTDEGTVFAINAATKDDVAMFLANNYPRLTPNDTDTILALYPKRPPVPRHNDWFPTASQAYGEATFICPQTNVLNYLLSSSYNNTDEAGLKFFAYRYNVRDDENMALGLGVPHIFDAPAIFGPDNVDGGRVRVSYRTYNAGVVPLMMSYYISFVRALDVNVYRMKGSASWETWDSTKSTTEGARWGRRLVFESPGKARMEEVPPDERKRCEYWLGLGEKMRQKK</sequence>
<evidence type="ECO:0000259" key="6">
    <source>
        <dbReference type="Pfam" id="PF00135"/>
    </source>
</evidence>
<dbReference type="OrthoDB" id="408631at2759"/>
<keyword evidence="5" id="KW-0472">Membrane</keyword>